<dbReference type="EMBL" id="CP000308">
    <property type="protein sequence ID" value="ABG14476.1"/>
    <property type="molecule type" value="Genomic_DNA"/>
</dbReference>
<evidence type="ECO:0000313" key="1">
    <source>
        <dbReference type="EMBL" id="ABG14476.1"/>
    </source>
</evidence>
<sequence length="100" mass="11322">MQSPSNNSRAHCSKPFLYRQNQWHFNQAISEYRLPAPLSAQDLTDSVNHINMSVIKDNAIRASGTAKIMMNHRLRRTAATIKPTHIAATTGQYIIEKTMI</sequence>
<dbReference type="GeneID" id="57977716"/>
<protein>
    <submittedName>
        <fullName evidence="1">Uncharacterized protein</fullName>
    </submittedName>
</protein>
<organism evidence="1 2">
    <name type="scientific">Yersinia pestis bv. Antiqua (strain Antiqua)</name>
    <dbReference type="NCBI Taxonomy" id="360102"/>
    <lineage>
        <taxon>Bacteria</taxon>
        <taxon>Pseudomonadati</taxon>
        <taxon>Pseudomonadota</taxon>
        <taxon>Gammaproteobacteria</taxon>
        <taxon>Enterobacterales</taxon>
        <taxon>Yersiniaceae</taxon>
        <taxon>Yersinia</taxon>
    </lineage>
</organism>
<gene>
    <name evidence="1" type="ordered locus">YPA_2512</name>
</gene>
<name>A0A0H2YAB7_YERPA</name>
<dbReference type="RefSeq" id="WP_002210307.1">
    <property type="nucleotide sequence ID" value="NC_008150.1"/>
</dbReference>
<reference evidence="1 2" key="1">
    <citation type="journal article" date="2006" name="J. Bacteriol.">
        <title>Complete genome sequence of Yersinia pestis strains Antiqua and Nepal516: evidence of gene reduction in an emerging pathogen.</title>
        <authorList>
            <person name="Chain P.S."/>
            <person name="Hu P."/>
            <person name="Malfatti S.A."/>
            <person name="Radnedge L."/>
            <person name="Larimer F."/>
            <person name="Vergez L.M."/>
            <person name="Worsham P."/>
            <person name="Chu M.C."/>
            <person name="Andersen G.L."/>
        </authorList>
    </citation>
    <scope>NUCLEOTIDE SEQUENCE [LARGE SCALE GENOMIC DNA]</scope>
    <source>
        <strain evidence="1 2">Antiqua</strain>
    </source>
</reference>
<dbReference type="Proteomes" id="UP000001971">
    <property type="component" value="Chromosome"/>
</dbReference>
<dbReference type="KEGG" id="ypa:YPA_2512"/>
<accession>A0A0H2YAB7</accession>
<proteinExistence type="predicted"/>
<evidence type="ECO:0000313" key="2">
    <source>
        <dbReference type="Proteomes" id="UP000001971"/>
    </source>
</evidence>
<dbReference type="AlphaFoldDB" id="A0A0H2YAB7"/>